<gene>
    <name evidence="1" type="ORF">BDN71DRAFT_1440288</name>
</gene>
<dbReference type="AlphaFoldDB" id="A0A9P6A712"/>
<evidence type="ECO:0000313" key="2">
    <source>
        <dbReference type="Proteomes" id="UP000807025"/>
    </source>
</evidence>
<protein>
    <submittedName>
        <fullName evidence="1">Uncharacterized protein</fullName>
    </submittedName>
</protein>
<accession>A0A9P6A712</accession>
<reference evidence="1" key="1">
    <citation type="submission" date="2020-11" db="EMBL/GenBank/DDBJ databases">
        <authorList>
            <consortium name="DOE Joint Genome Institute"/>
            <person name="Ahrendt S."/>
            <person name="Riley R."/>
            <person name="Andreopoulos W."/>
            <person name="Labutti K."/>
            <person name="Pangilinan J."/>
            <person name="Ruiz-Duenas F.J."/>
            <person name="Barrasa J.M."/>
            <person name="Sanchez-Garcia M."/>
            <person name="Camarero S."/>
            <person name="Miyauchi S."/>
            <person name="Serrano A."/>
            <person name="Linde D."/>
            <person name="Babiker R."/>
            <person name="Drula E."/>
            <person name="Ayuso-Fernandez I."/>
            <person name="Pacheco R."/>
            <person name="Padilla G."/>
            <person name="Ferreira P."/>
            <person name="Barriuso J."/>
            <person name="Kellner H."/>
            <person name="Castanera R."/>
            <person name="Alfaro M."/>
            <person name="Ramirez L."/>
            <person name="Pisabarro A.G."/>
            <person name="Kuo A."/>
            <person name="Tritt A."/>
            <person name="Lipzen A."/>
            <person name="He G."/>
            <person name="Yan M."/>
            <person name="Ng V."/>
            <person name="Cullen D."/>
            <person name="Martin F."/>
            <person name="Rosso M.-N."/>
            <person name="Henrissat B."/>
            <person name="Hibbett D."/>
            <person name="Martinez A.T."/>
            <person name="Grigoriev I.V."/>
        </authorList>
    </citation>
    <scope>NUCLEOTIDE SEQUENCE</scope>
    <source>
        <strain evidence="1">ATCC 90797</strain>
    </source>
</reference>
<organism evidence="1 2">
    <name type="scientific">Pleurotus eryngii</name>
    <name type="common">Boletus of the steppes</name>
    <dbReference type="NCBI Taxonomy" id="5323"/>
    <lineage>
        <taxon>Eukaryota</taxon>
        <taxon>Fungi</taxon>
        <taxon>Dikarya</taxon>
        <taxon>Basidiomycota</taxon>
        <taxon>Agaricomycotina</taxon>
        <taxon>Agaricomycetes</taxon>
        <taxon>Agaricomycetidae</taxon>
        <taxon>Agaricales</taxon>
        <taxon>Pleurotineae</taxon>
        <taxon>Pleurotaceae</taxon>
        <taxon>Pleurotus</taxon>
    </lineage>
</organism>
<keyword evidence="2" id="KW-1185">Reference proteome</keyword>
<dbReference type="Proteomes" id="UP000807025">
    <property type="component" value="Unassembled WGS sequence"/>
</dbReference>
<evidence type="ECO:0000313" key="1">
    <source>
        <dbReference type="EMBL" id="KAF9500779.1"/>
    </source>
</evidence>
<dbReference type="EMBL" id="MU154526">
    <property type="protein sequence ID" value="KAF9500779.1"/>
    <property type="molecule type" value="Genomic_DNA"/>
</dbReference>
<sequence length="57" mass="6416">MEFSLMTSVSSRKLGVIGIRMVLIRVDAVSAYPGCVGRDDFNTIVCANFPWCYDTYF</sequence>
<proteinExistence type="predicted"/>
<comment type="caution">
    <text evidence="1">The sequence shown here is derived from an EMBL/GenBank/DDBJ whole genome shotgun (WGS) entry which is preliminary data.</text>
</comment>
<name>A0A9P6A712_PLEER</name>